<gene>
    <name evidence="10" type="ORF">FHK87_22600</name>
</gene>
<keyword evidence="11" id="KW-1185">Reference proteome</keyword>
<evidence type="ECO:0000256" key="6">
    <source>
        <dbReference type="ARBA" id="ARBA00022833"/>
    </source>
</evidence>
<dbReference type="RefSeq" id="WP_140597083.1">
    <property type="nucleotide sequence ID" value="NZ_VFWZ01000009.1"/>
</dbReference>
<evidence type="ECO:0000256" key="3">
    <source>
        <dbReference type="ARBA" id="ARBA00022670"/>
    </source>
</evidence>
<reference evidence="10 11" key="1">
    <citation type="submission" date="2019-06" db="EMBL/GenBank/DDBJ databases">
        <authorList>
            <person name="Meng X."/>
        </authorList>
    </citation>
    <scope>NUCLEOTIDE SEQUENCE [LARGE SCALE GENOMIC DNA]</scope>
    <source>
        <strain evidence="10 11">M625</strain>
    </source>
</reference>
<dbReference type="GO" id="GO:0016485">
    <property type="term" value="P:protein processing"/>
    <property type="evidence" value="ECO:0007669"/>
    <property type="project" value="TreeGrafter"/>
</dbReference>
<keyword evidence="7" id="KW-0482">Metalloprotease</keyword>
<dbReference type="PANTHER" id="PTHR11733">
    <property type="entry name" value="ZINC METALLOPROTEASE FAMILY M13 NEPRILYSIN-RELATED"/>
    <property type="match status" value="1"/>
</dbReference>
<evidence type="ECO:0000256" key="2">
    <source>
        <dbReference type="ARBA" id="ARBA00007357"/>
    </source>
</evidence>
<dbReference type="PANTHER" id="PTHR11733:SF167">
    <property type="entry name" value="FI17812P1-RELATED"/>
    <property type="match status" value="1"/>
</dbReference>
<dbReference type="PRINTS" id="PR00786">
    <property type="entry name" value="NEPRILYSIN"/>
</dbReference>
<organism evidence="10 11">
    <name type="scientific">Aquimarina algicola</name>
    <dbReference type="NCBI Taxonomy" id="2589995"/>
    <lineage>
        <taxon>Bacteria</taxon>
        <taxon>Pseudomonadati</taxon>
        <taxon>Bacteroidota</taxon>
        <taxon>Flavobacteriia</taxon>
        <taxon>Flavobacteriales</taxon>
        <taxon>Flavobacteriaceae</taxon>
        <taxon>Aquimarina</taxon>
    </lineage>
</organism>
<evidence type="ECO:0000256" key="4">
    <source>
        <dbReference type="ARBA" id="ARBA00022723"/>
    </source>
</evidence>
<dbReference type="GO" id="GO:0046872">
    <property type="term" value="F:metal ion binding"/>
    <property type="evidence" value="ECO:0007669"/>
    <property type="project" value="UniProtKB-KW"/>
</dbReference>
<evidence type="ECO:0000259" key="9">
    <source>
        <dbReference type="Pfam" id="PF05649"/>
    </source>
</evidence>
<evidence type="ECO:0000313" key="10">
    <source>
        <dbReference type="EMBL" id="TPN82217.1"/>
    </source>
</evidence>
<dbReference type="CDD" id="cd08662">
    <property type="entry name" value="M13"/>
    <property type="match status" value="1"/>
</dbReference>
<dbReference type="InterPro" id="IPR042089">
    <property type="entry name" value="Peptidase_M13_dom_2"/>
</dbReference>
<keyword evidence="4" id="KW-0479">Metal-binding</keyword>
<evidence type="ECO:0000256" key="5">
    <source>
        <dbReference type="ARBA" id="ARBA00022801"/>
    </source>
</evidence>
<accession>A0A504IUR2</accession>
<protein>
    <submittedName>
        <fullName evidence="10">M13 family metallopeptidase</fullName>
    </submittedName>
</protein>
<dbReference type="InterPro" id="IPR000718">
    <property type="entry name" value="Peptidase_M13"/>
</dbReference>
<comment type="cofactor">
    <cofactor evidence="1">
        <name>Zn(2+)</name>
        <dbReference type="ChEBI" id="CHEBI:29105"/>
    </cofactor>
</comment>
<dbReference type="PROSITE" id="PS51885">
    <property type="entry name" value="NEPRILYSIN"/>
    <property type="match status" value="1"/>
</dbReference>
<comment type="similarity">
    <text evidence="2">Belongs to the peptidase M13 family.</text>
</comment>
<sequence length="695" mass="78220">MNNKAKNLLLLSAFVVAFVGCKDEKKQSDNNTDEKAVAEVEKIPGIVLENMDTLVNPKNDFYNYVNGNWMKTTEIPEDRTTWGGFSVLRKSTDANVLEILANAKKSGKYGGETDQAKAIAIFDTKLDTVARNKVGLAPLKAALDDIASIKDLSELQTVLAKNPSVSSPFFNIGVQADLNNSKMNAVYLGQGGLGLPDRDYYLDQDAKSKEIREEYKKHISRMLQMLDESEADATAAADKILELETILAKPRLNKVERRDARNLNNPRTIAEVDKMISSFDFNKIISDLGITKKIDTLIVAHLRYTETLDGFFKNTPIEDVKTLVKWDTFNSSTGRLTTDVERANWEFYSKYLRGQKEQRPADERALATVNRTVGEALGQLYVDEKFPPEAKAKAEKMIANVIEAYKARIQKLDWMGDDTKAKAIEKLDKFTVKIGYPDKWEDYSKLEVSADKTYFDNMIAVQKWARDRNYEDIGEPVDKTKWGMSPQTVNAYFNPLNNEIVFPAAILQPPFYNYTADEAVNYGGIGAVIGHEISHAFDDSGARFDSDGNLKNWWTENDLKAFTERGNALAEQYSAIEVLDSVFINGKFTLGENIGDLGGVLGAYDGLQKHFAENGRPEDIDGFTAEQRFFMSWATVWRTKSRDDALRTQIKTDPHSPGMVRAIQPLLNVPAFYEAFNIVEGDEMYLAPEKRVNIW</sequence>
<dbReference type="EMBL" id="VFWZ01000009">
    <property type="protein sequence ID" value="TPN82217.1"/>
    <property type="molecule type" value="Genomic_DNA"/>
</dbReference>
<keyword evidence="3" id="KW-0645">Protease</keyword>
<dbReference type="InterPro" id="IPR008753">
    <property type="entry name" value="Peptidase_M13_N"/>
</dbReference>
<dbReference type="SUPFAM" id="SSF55486">
    <property type="entry name" value="Metalloproteases ('zincins'), catalytic domain"/>
    <property type="match status" value="1"/>
</dbReference>
<name>A0A504IUR2_9FLAO</name>
<dbReference type="Proteomes" id="UP000315540">
    <property type="component" value="Unassembled WGS sequence"/>
</dbReference>
<keyword evidence="5" id="KW-0378">Hydrolase</keyword>
<feature type="domain" description="Peptidase M13 C-terminal" evidence="8">
    <location>
        <begin position="490"/>
        <end position="692"/>
    </location>
</feature>
<evidence type="ECO:0000259" key="8">
    <source>
        <dbReference type="Pfam" id="PF01431"/>
    </source>
</evidence>
<evidence type="ECO:0000313" key="11">
    <source>
        <dbReference type="Proteomes" id="UP000315540"/>
    </source>
</evidence>
<keyword evidence="6" id="KW-0862">Zinc</keyword>
<evidence type="ECO:0000256" key="7">
    <source>
        <dbReference type="ARBA" id="ARBA00023049"/>
    </source>
</evidence>
<feature type="domain" description="Peptidase M13 N-terminal" evidence="9">
    <location>
        <begin position="57"/>
        <end position="437"/>
    </location>
</feature>
<dbReference type="GO" id="GO:0004222">
    <property type="term" value="F:metalloendopeptidase activity"/>
    <property type="evidence" value="ECO:0007669"/>
    <property type="project" value="InterPro"/>
</dbReference>
<dbReference type="InterPro" id="IPR018497">
    <property type="entry name" value="Peptidase_M13_C"/>
</dbReference>
<proteinExistence type="inferred from homology"/>
<dbReference type="Gene3D" id="1.10.1380.10">
    <property type="entry name" value="Neutral endopeptidase , domain2"/>
    <property type="match status" value="1"/>
</dbReference>
<dbReference type="Gene3D" id="3.40.390.10">
    <property type="entry name" value="Collagenase (Catalytic Domain)"/>
    <property type="match status" value="1"/>
</dbReference>
<dbReference type="Pfam" id="PF05649">
    <property type="entry name" value="Peptidase_M13_N"/>
    <property type="match status" value="1"/>
</dbReference>
<evidence type="ECO:0000256" key="1">
    <source>
        <dbReference type="ARBA" id="ARBA00001947"/>
    </source>
</evidence>
<comment type="caution">
    <text evidence="10">The sequence shown here is derived from an EMBL/GenBank/DDBJ whole genome shotgun (WGS) entry which is preliminary data.</text>
</comment>
<dbReference type="Pfam" id="PF01431">
    <property type="entry name" value="Peptidase_M13"/>
    <property type="match status" value="1"/>
</dbReference>
<dbReference type="PROSITE" id="PS51257">
    <property type="entry name" value="PROKAR_LIPOPROTEIN"/>
    <property type="match status" value="1"/>
</dbReference>
<dbReference type="GO" id="GO:0005886">
    <property type="term" value="C:plasma membrane"/>
    <property type="evidence" value="ECO:0007669"/>
    <property type="project" value="TreeGrafter"/>
</dbReference>
<dbReference type="AlphaFoldDB" id="A0A504IUR2"/>
<dbReference type="OrthoDB" id="9775677at2"/>
<dbReference type="InterPro" id="IPR024079">
    <property type="entry name" value="MetalloPept_cat_dom_sf"/>
</dbReference>